<evidence type="ECO:0000313" key="2">
    <source>
        <dbReference type="Proteomes" id="UP000553632"/>
    </source>
</evidence>
<comment type="caution">
    <text evidence="1">The sequence shown here is derived from an EMBL/GenBank/DDBJ whole genome shotgun (WGS) entry which is preliminary data.</text>
</comment>
<evidence type="ECO:0000313" key="1">
    <source>
        <dbReference type="EMBL" id="KAF4700388.1"/>
    </source>
</evidence>
<accession>A0A7J6PWD5</accession>
<dbReference type="EMBL" id="JABANO010037317">
    <property type="protein sequence ID" value="KAF4700388.1"/>
    <property type="molecule type" value="Genomic_DNA"/>
</dbReference>
<keyword evidence="2" id="KW-1185">Reference proteome</keyword>
<proteinExistence type="predicted"/>
<organism evidence="1 2">
    <name type="scientific">Perkinsus olseni</name>
    <name type="common">Perkinsus atlanticus</name>
    <dbReference type="NCBI Taxonomy" id="32597"/>
    <lineage>
        <taxon>Eukaryota</taxon>
        <taxon>Sar</taxon>
        <taxon>Alveolata</taxon>
        <taxon>Perkinsozoa</taxon>
        <taxon>Perkinsea</taxon>
        <taxon>Perkinsida</taxon>
        <taxon>Perkinsidae</taxon>
        <taxon>Perkinsus</taxon>
    </lineage>
</organism>
<gene>
    <name evidence="1" type="ORF">FOZ63_015892</name>
</gene>
<feature type="non-terminal residue" evidence="1">
    <location>
        <position position="1"/>
    </location>
</feature>
<feature type="non-terminal residue" evidence="1">
    <location>
        <position position="255"/>
    </location>
</feature>
<protein>
    <submittedName>
        <fullName evidence="1">Uncharacterized protein</fullName>
    </submittedName>
</protein>
<dbReference type="Proteomes" id="UP000553632">
    <property type="component" value="Unassembled WGS sequence"/>
</dbReference>
<reference evidence="1 2" key="1">
    <citation type="submission" date="2020-04" db="EMBL/GenBank/DDBJ databases">
        <title>Perkinsus olseni comparative genomics.</title>
        <authorList>
            <person name="Bogema D.R."/>
        </authorList>
    </citation>
    <scope>NUCLEOTIDE SEQUENCE [LARGE SCALE GENOMIC DNA]</scope>
    <source>
        <strain evidence="1 2">ATCC PRA-207</strain>
    </source>
</reference>
<name>A0A7J6PWD5_PEROL</name>
<dbReference type="AlphaFoldDB" id="A0A7J6PWD5"/>
<sequence>VYDDDAQLFIDTVVPLRLLVVPAAQPQVLIGRDLIQRWGLCIKGATQILSRCGKVLYQQPHHDDSSQSVVPAYVSPIAALSEDDRQDLSAPQSPIGFQPDPNSQEFVPKVDKKLGTDLEAWLLGLSEHGVRRFGPGLDGPYRMQLLPIKPGDVRDTPLQQFFFRFSLPPPCSASGSRRVYARQLYDKLSAEAKEKYQQLIEGYVQRHWWHPIDPSSPLPSDLAPAEIFLLGGKPGDKRKPRLVADFQPCNAQLPA</sequence>